<reference evidence="2 3" key="1">
    <citation type="submission" date="2021-02" db="EMBL/GenBank/DDBJ databases">
        <title>Plant Genome Project.</title>
        <authorList>
            <person name="Zhang R.-G."/>
        </authorList>
    </citation>
    <scope>NUCLEOTIDE SEQUENCE [LARGE SCALE GENOMIC DNA]</scope>
    <source>
        <tissue evidence="2">Leaves</tissue>
    </source>
</reference>
<evidence type="ECO:0000313" key="3">
    <source>
        <dbReference type="Proteomes" id="UP000827721"/>
    </source>
</evidence>
<dbReference type="PANTHER" id="PTHR36746">
    <property type="entry name" value="BNAC04G51760D PROTEIN"/>
    <property type="match status" value="1"/>
</dbReference>
<feature type="region of interest" description="Disordered" evidence="1">
    <location>
        <begin position="32"/>
        <end position="66"/>
    </location>
</feature>
<sequence>MEKKHSSCPLDACEKMFKAIAASSPFRRRISHYPQDPISLSANHASNSSPPQPPPAASFPIAMTHDSPQRLKPLKNREAAEVVPVTFKHAGLPAYAPARKNGKVANNIAPLVKTKPTKAQPGNTMVSAGHGQVVIIEPEPPVLPQKSKPKADKIPQVHRMESNKPGPNAEERFTNYINRAKFKIRNTSSNLGDGFQSRTTSSSVGDGKMVSGEDNNNKDHFSDYINRAKLKMMRTVSSFGGGRSDSMK</sequence>
<feature type="compositionally biased region" description="Low complexity" evidence="1">
    <location>
        <begin position="39"/>
        <end position="49"/>
    </location>
</feature>
<organism evidence="2 3">
    <name type="scientific">Xanthoceras sorbifolium</name>
    <dbReference type="NCBI Taxonomy" id="99658"/>
    <lineage>
        <taxon>Eukaryota</taxon>
        <taxon>Viridiplantae</taxon>
        <taxon>Streptophyta</taxon>
        <taxon>Embryophyta</taxon>
        <taxon>Tracheophyta</taxon>
        <taxon>Spermatophyta</taxon>
        <taxon>Magnoliopsida</taxon>
        <taxon>eudicotyledons</taxon>
        <taxon>Gunneridae</taxon>
        <taxon>Pentapetalae</taxon>
        <taxon>rosids</taxon>
        <taxon>malvids</taxon>
        <taxon>Sapindales</taxon>
        <taxon>Sapindaceae</taxon>
        <taxon>Xanthoceroideae</taxon>
        <taxon>Xanthoceras</taxon>
    </lineage>
</organism>
<evidence type="ECO:0000256" key="1">
    <source>
        <dbReference type="SAM" id="MobiDB-lite"/>
    </source>
</evidence>
<comment type="caution">
    <text evidence="2">The sequence shown here is derived from an EMBL/GenBank/DDBJ whole genome shotgun (WGS) entry which is preliminary data.</text>
</comment>
<proteinExistence type="predicted"/>
<dbReference type="EMBL" id="JAFEMO010000001">
    <property type="protein sequence ID" value="KAH7577490.1"/>
    <property type="molecule type" value="Genomic_DNA"/>
</dbReference>
<dbReference type="PANTHER" id="PTHR36746:SF3">
    <property type="entry name" value="DUF4005 DOMAIN-CONTAINING PROTEIN"/>
    <property type="match status" value="1"/>
</dbReference>
<keyword evidence="3" id="KW-1185">Reference proteome</keyword>
<accession>A0ABQ8ILB5</accession>
<dbReference type="Proteomes" id="UP000827721">
    <property type="component" value="Unassembled WGS sequence"/>
</dbReference>
<feature type="compositionally biased region" description="Polar residues" evidence="1">
    <location>
        <begin position="187"/>
        <end position="204"/>
    </location>
</feature>
<feature type="region of interest" description="Disordered" evidence="1">
    <location>
        <begin position="187"/>
        <end position="220"/>
    </location>
</feature>
<evidence type="ECO:0000313" key="2">
    <source>
        <dbReference type="EMBL" id="KAH7577490.1"/>
    </source>
</evidence>
<feature type="compositionally biased region" description="Basic and acidic residues" evidence="1">
    <location>
        <begin position="149"/>
        <end position="162"/>
    </location>
</feature>
<feature type="region of interest" description="Disordered" evidence="1">
    <location>
        <begin position="141"/>
        <end position="170"/>
    </location>
</feature>
<protein>
    <submittedName>
        <fullName evidence="2">Uncharacterized protein</fullName>
    </submittedName>
</protein>
<name>A0ABQ8ILB5_9ROSI</name>
<gene>
    <name evidence="2" type="ORF">JRO89_XS01G0257900</name>
</gene>